<accession>A0A098DNU7</accession>
<keyword evidence="4" id="KW-1185">Reference proteome</keyword>
<feature type="region of interest" description="Disordered" evidence="1">
    <location>
        <begin position="98"/>
        <end position="146"/>
    </location>
</feature>
<organism evidence="2 4">
    <name type="scientific">Gibberella zeae (strain ATCC MYA-4620 / CBS 123657 / FGSC 9075 / NRRL 31084 / PH-1)</name>
    <name type="common">Wheat head blight fungus</name>
    <name type="synonym">Fusarium graminearum</name>
    <dbReference type="NCBI Taxonomy" id="229533"/>
    <lineage>
        <taxon>Eukaryota</taxon>
        <taxon>Fungi</taxon>
        <taxon>Dikarya</taxon>
        <taxon>Ascomycota</taxon>
        <taxon>Pezizomycotina</taxon>
        <taxon>Sordariomycetes</taxon>
        <taxon>Hypocreomycetidae</taxon>
        <taxon>Hypocreales</taxon>
        <taxon>Nectriaceae</taxon>
        <taxon>Fusarium</taxon>
    </lineage>
</organism>
<feature type="compositionally biased region" description="Basic residues" evidence="1">
    <location>
        <begin position="127"/>
        <end position="139"/>
    </location>
</feature>
<dbReference type="EnsemblFungi" id="CEF83495">
    <property type="protein sequence ID" value="CEF83495"/>
    <property type="gene ID" value="FGRRES_13148"/>
</dbReference>
<feature type="compositionally biased region" description="Basic and acidic residues" evidence="1">
    <location>
        <begin position="104"/>
        <end position="118"/>
    </location>
</feature>
<accession>A0A0E0SAN2</accession>
<reference evidence="3" key="4">
    <citation type="submission" date="2017-01" db="UniProtKB">
        <authorList>
            <consortium name="EnsemblFungi"/>
        </authorList>
    </citation>
    <scope>IDENTIFICATION</scope>
    <source>
        <strain evidence="3">PH-1 / ATCC MYA-4620 / FGSC 9075 / NRRL 31084</strain>
    </source>
</reference>
<evidence type="ECO:0000313" key="3">
    <source>
        <dbReference type="EnsemblFungi" id="CEF83495"/>
    </source>
</evidence>
<reference evidence="2 4" key="3">
    <citation type="journal article" date="2015" name="BMC Genomics">
        <title>The completed genome sequence of the pathogenic ascomycete fungus Fusarium graminearum.</title>
        <authorList>
            <person name="King R."/>
            <person name="Urban M."/>
            <person name="Hammond-Kosack M.C."/>
            <person name="Hassani-Pak K."/>
            <person name="Hammond-Kosack K.E."/>
        </authorList>
    </citation>
    <scope>NUCLEOTIDE SEQUENCE [LARGE SCALE GENOMIC DNA]</scope>
    <source>
        <strain evidence="4">ATCC MYA-4620 / CBS 123657 / FGSC 9075 / NRRL 31084 / PH-1</strain>
        <strain evidence="2">PH-1</strain>
    </source>
</reference>
<dbReference type="Proteomes" id="UP000070720">
    <property type="component" value="Chromosome 4"/>
</dbReference>
<name>A0A098DNU7_GIBZE</name>
<dbReference type="VEuPathDB" id="FungiDB:FGRAMPH1_01G24803"/>
<dbReference type="AlphaFoldDB" id="A0A098DNU7"/>
<gene>
    <name evidence="2" type="ORF">FGRAMPH1_01T24803</name>
</gene>
<reference evidence="3 4" key="1">
    <citation type="journal article" date="2007" name="Science">
        <title>The Fusarium graminearum genome reveals a link between localized polymorphism and pathogen specialization.</title>
        <authorList>
            <person name="Cuomo C.A."/>
            <person name="Gueldener U."/>
            <person name="Xu J.-R."/>
            <person name="Trail F."/>
            <person name="Turgeon B.G."/>
            <person name="Di Pietro A."/>
            <person name="Walton J.D."/>
            <person name="Ma L.-J."/>
            <person name="Baker S.E."/>
            <person name="Rep M."/>
            <person name="Adam G."/>
            <person name="Antoniw J."/>
            <person name="Baldwin T."/>
            <person name="Calvo S.E."/>
            <person name="Chang Y.-L."/>
            <person name="DeCaprio D."/>
            <person name="Gale L.R."/>
            <person name="Gnerre S."/>
            <person name="Goswami R.S."/>
            <person name="Hammond-Kosack K."/>
            <person name="Harris L.J."/>
            <person name="Hilburn K."/>
            <person name="Kennell J.C."/>
            <person name="Kroken S."/>
            <person name="Magnuson J.K."/>
            <person name="Mannhaupt G."/>
            <person name="Mauceli E.W."/>
            <person name="Mewes H.-W."/>
            <person name="Mitterbauer R."/>
            <person name="Muehlbauer G."/>
            <person name="Muensterkoetter M."/>
            <person name="Nelson D."/>
            <person name="O'Donnell K."/>
            <person name="Ouellet T."/>
            <person name="Qi W."/>
            <person name="Quesneville H."/>
            <person name="Roncero M.I.G."/>
            <person name="Seong K.-Y."/>
            <person name="Tetko I.V."/>
            <person name="Urban M."/>
            <person name="Waalwijk C."/>
            <person name="Ward T.J."/>
            <person name="Yao J."/>
            <person name="Birren B.W."/>
            <person name="Kistler H.C."/>
        </authorList>
    </citation>
    <scope>NUCLEOTIDE SEQUENCE [LARGE SCALE GENOMIC DNA]</scope>
    <source>
        <strain evidence="4">ATCC MYA-4620 / CBS 123657 / FGSC 9075 / NRRL 31084 / PH-1</strain>
        <strain evidence="3">PH-1 / ATCC MYA-4620 / FGSC 9075 / NRRL 31084</strain>
    </source>
</reference>
<dbReference type="eggNOG" id="ENOG502RM7B">
    <property type="taxonomic scope" value="Eukaryota"/>
</dbReference>
<evidence type="ECO:0000313" key="2">
    <source>
        <dbReference type="EMBL" id="CEF83495.1"/>
    </source>
</evidence>
<protein>
    <submittedName>
        <fullName evidence="2">Chromosome 4, complete genome</fullName>
    </submittedName>
</protein>
<evidence type="ECO:0000256" key="1">
    <source>
        <dbReference type="SAM" id="MobiDB-lite"/>
    </source>
</evidence>
<proteinExistence type="predicted"/>
<dbReference type="InParanoid" id="A0A098DNU7"/>
<sequence>MDVHMHHGQWARHIHKDPPDWRWVAPHDRAAVDGQVVWAPLQVSKDPGEDLVVDEFVTDATGGAAVDEKVAGGELAVAAEGGIGAAVVVVVRMGGEEGVGADAEPVRDGDNPDRDRLLKPSQTGQDRRRRRSRLRRRTGRQNYSPGCLFLEKSRRYK</sequence>
<reference evidence="3 4" key="2">
    <citation type="journal article" date="2010" name="Nature">
        <title>Comparative genomics reveals mobile pathogenicity chromosomes in Fusarium.</title>
        <authorList>
            <person name="Ma L.J."/>
            <person name="van der Does H.C."/>
            <person name="Borkovich K.A."/>
            <person name="Coleman J.J."/>
            <person name="Daboussi M.J."/>
            <person name="Di Pietro A."/>
            <person name="Dufresne M."/>
            <person name="Freitag M."/>
            <person name="Grabherr M."/>
            <person name="Henrissat B."/>
            <person name="Houterman P.M."/>
            <person name="Kang S."/>
            <person name="Shim W.B."/>
            <person name="Woloshuk C."/>
            <person name="Xie X."/>
            <person name="Xu J.R."/>
            <person name="Antoniw J."/>
            <person name="Baker S.E."/>
            <person name="Bluhm B.H."/>
            <person name="Breakspear A."/>
            <person name="Brown D.W."/>
            <person name="Butchko R.A."/>
            <person name="Chapman S."/>
            <person name="Coulson R."/>
            <person name="Coutinho P.M."/>
            <person name="Danchin E.G."/>
            <person name="Diener A."/>
            <person name="Gale L.R."/>
            <person name="Gardiner D.M."/>
            <person name="Goff S."/>
            <person name="Hammond-Kosack K.E."/>
            <person name="Hilburn K."/>
            <person name="Hua-Van A."/>
            <person name="Jonkers W."/>
            <person name="Kazan K."/>
            <person name="Kodira C.D."/>
            <person name="Koehrsen M."/>
            <person name="Kumar L."/>
            <person name="Lee Y.H."/>
            <person name="Li L."/>
            <person name="Manners J.M."/>
            <person name="Miranda-Saavedra D."/>
            <person name="Mukherjee M."/>
            <person name="Park G."/>
            <person name="Park J."/>
            <person name="Park S.Y."/>
            <person name="Proctor R.H."/>
            <person name="Regev A."/>
            <person name="Ruiz-Roldan M.C."/>
            <person name="Sain D."/>
            <person name="Sakthikumar S."/>
            <person name="Sykes S."/>
            <person name="Schwartz D.C."/>
            <person name="Turgeon B.G."/>
            <person name="Wapinski I."/>
            <person name="Yoder O."/>
            <person name="Young S."/>
            <person name="Zeng Q."/>
            <person name="Zhou S."/>
            <person name="Galagan J."/>
            <person name="Cuomo C.A."/>
            <person name="Kistler H.C."/>
            <person name="Rep M."/>
        </authorList>
    </citation>
    <scope>GENOME REANNOTATION</scope>
    <source>
        <strain evidence="4">ATCC MYA-4620 / CBS 123657 / FGSC 9075 / NRRL 31084 / PH-1</strain>
        <strain evidence="3">PH-1 / ATCC MYA-4620 / FGSC 9075 / NRRL 31084</strain>
    </source>
</reference>
<dbReference type="EMBL" id="HG970335">
    <property type="protein sequence ID" value="CEF83495.1"/>
    <property type="molecule type" value="Genomic_DNA"/>
</dbReference>
<evidence type="ECO:0000313" key="4">
    <source>
        <dbReference type="Proteomes" id="UP000070720"/>
    </source>
</evidence>